<feature type="region of interest" description="Disordered" evidence="6">
    <location>
        <begin position="265"/>
        <end position="304"/>
    </location>
</feature>
<dbReference type="AlphaFoldDB" id="A0A914YVQ8"/>
<feature type="region of interest" description="Disordered" evidence="6">
    <location>
        <begin position="1"/>
        <end position="25"/>
    </location>
</feature>
<dbReference type="PANTHER" id="PTHR23204">
    <property type="entry name" value="CLEAVAGE AND POLYADENYLATION SPECIFIC FACTOR"/>
    <property type="match status" value="1"/>
</dbReference>
<keyword evidence="3" id="KW-0507">mRNA processing</keyword>
<evidence type="ECO:0000256" key="4">
    <source>
        <dbReference type="ARBA" id="ARBA00023242"/>
    </source>
</evidence>
<dbReference type="SMART" id="SM00360">
    <property type="entry name" value="RRM"/>
    <property type="match status" value="1"/>
</dbReference>
<evidence type="ECO:0000313" key="9">
    <source>
        <dbReference type="WBParaSite" id="PSU_v2.g2165.t1"/>
    </source>
</evidence>
<dbReference type="Gene3D" id="3.30.70.330">
    <property type="match status" value="1"/>
</dbReference>
<evidence type="ECO:0000256" key="5">
    <source>
        <dbReference type="PROSITE-ProRule" id="PRU00176"/>
    </source>
</evidence>
<dbReference type="InterPro" id="IPR034772">
    <property type="entry name" value="CPSF6/7"/>
</dbReference>
<dbReference type="InterPro" id="IPR057951">
    <property type="entry name" value="CPSF6/7_RSLD_N"/>
</dbReference>
<evidence type="ECO:0000313" key="8">
    <source>
        <dbReference type="Proteomes" id="UP000887577"/>
    </source>
</evidence>
<comment type="similarity">
    <text evidence="2">Belongs to the RRM CPSF6/7 family.</text>
</comment>
<evidence type="ECO:0000259" key="7">
    <source>
        <dbReference type="PROSITE" id="PS50102"/>
    </source>
</evidence>
<feature type="compositionally biased region" description="Acidic residues" evidence="6">
    <location>
        <begin position="1"/>
        <end position="20"/>
    </location>
</feature>
<evidence type="ECO:0000256" key="6">
    <source>
        <dbReference type="SAM" id="MobiDB-lite"/>
    </source>
</evidence>
<protein>
    <submittedName>
        <fullName evidence="9">RRM domain-containing protein</fullName>
    </submittedName>
</protein>
<feature type="compositionally biased region" description="Basic residues" evidence="6">
    <location>
        <begin position="466"/>
        <end position="491"/>
    </location>
</feature>
<comment type="subcellular location">
    <subcellularLocation>
        <location evidence="1">Nucleus</location>
    </subcellularLocation>
</comment>
<dbReference type="PROSITE" id="PS50102">
    <property type="entry name" value="RRM"/>
    <property type="match status" value="1"/>
</dbReference>
<feature type="compositionally biased region" description="Basic and acidic residues" evidence="6">
    <location>
        <begin position="492"/>
        <end position="508"/>
    </location>
</feature>
<feature type="compositionally biased region" description="Polar residues" evidence="6">
    <location>
        <begin position="265"/>
        <end position="274"/>
    </location>
</feature>
<keyword evidence="8" id="KW-1185">Reference proteome</keyword>
<feature type="compositionally biased region" description="Low complexity" evidence="6">
    <location>
        <begin position="281"/>
        <end position="298"/>
    </location>
</feature>
<dbReference type="InterPro" id="IPR000504">
    <property type="entry name" value="RRM_dom"/>
</dbReference>
<keyword evidence="5" id="KW-0694">RNA-binding</keyword>
<dbReference type="GO" id="GO:0003723">
    <property type="term" value="F:RNA binding"/>
    <property type="evidence" value="ECO:0007669"/>
    <property type="project" value="UniProtKB-UniRule"/>
</dbReference>
<name>A0A914YVQ8_9BILA</name>
<keyword evidence="4" id="KW-0539">Nucleus</keyword>
<dbReference type="GO" id="GO:0006397">
    <property type="term" value="P:mRNA processing"/>
    <property type="evidence" value="ECO:0007669"/>
    <property type="project" value="UniProtKB-KW"/>
</dbReference>
<dbReference type="GO" id="GO:0005634">
    <property type="term" value="C:nucleus"/>
    <property type="evidence" value="ECO:0007669"/>
    <property type="project" value="UniProtKB-SubCell"/>
</dbReference>
<reference evidence="9" key="1">
    <citation type="submission" date="2022-11" db="UniProtKB">
        <authorList>
            <consortium name="WormBaseParasite"/>
        </authorList>
    </citation>
    <scope>IDENTIFICATION</scope>
</reference>
<proteinExistence type="inferred from homology"/>
<feature type="region of interest" description="Disordered" evidence="6">
    <location>
        <begin position="462"/>
        <end position="508"/>
    </location>
</feature>
<accession>A0A914YVQ8</accession>
<dbReference type="InterPro" id="IPR012677">
    <property type="entry name" value="Nucleotide-bd_a/b_plait_sf"/>
</dbReference>
<feature type="domain" description="RRM" evidence="7">
    <location>
        <begin position="116"/>
        <end position="191"/>
    </location>
</feature>
<evidence type="ECO:0000256" key="2">
    <source>
        <dbReference type="ARBA" id="ARBA00006265"/>
    </source>
</evidence>
<dbReference type="Pfam" id="PF25524">
    <property type="entry name" value="RSLD_CPSF6"/>
    <property type="match status" value="1"/>
</dbReference>
<sequence>MSDDLLLEPTEGEEQIALDDLDVKHPDDHLLDDDEDDLINSEIKEEVNDTFEDDLFDAAIEPSINDEKLTTAAVTTSNENIISSESKQISSSSFPTSATVSLSNTNGNKDKGGKKFCCYVGNMTWYTTDEMLKSMIQACDIEDIIDIRFYENRQNGQSKGFALVVLGSDASVKTLMEKLPSKPFNGQNVQVLGYSKANLDKLDGLSRKNDTRAKQTTSQSDVSAIRIDGTGTTTQPQTTTTVGGGCGIPGLVGMIRAANNTMQSQLQQPLAQFSQPPPTIRPQIIQPQQQQQQQQQQQLPNFMRPPPTVQIQTHMNRPPLAFTQPPPTVGGSMMNVNVPPPMLQNQPGMGMQMQQMGGIPNGFMMNAPQQHYGMHHFNAPPPQMDMEQPLSAHEFEEIMSRNHVVSSSAISRAVSDAATGDYRSAIETLLTAISLIKQSRVVKHDRCKALISSLEDTVRGIEAKHYSRKHRRSRSRSRSPDRRKHRRRSRSRERYESRSDYSPRRSRY</sequence>
<evidence type="ECO:0000256" key="3">
    <source>
        <dbReference type="ARBA" id="ARBA00022664"/>
    </source>
</evidence>
<dbReference type="Proteomes" id="UP000887577">
    <property type="component" value="Unplaced"/>
</dbReference>
<dbReference type="Pfam" id="PF00076">
    <property type="entry name" value="RRM_1"/>
    <property type="match status" value="1"/>
</dbReference>
<dbReference type="WBParaSite" id="PSU_v2.g2165.t1">
    <property type="protein sequence ID" value="PSU_v2.g2165.t1"/>
    <property type="gene ID" value="PSU_v2.g2165"/>
</dbReference>
<dbReference type="InterPro" id="IPR035979">
    <property type="entry name" value="RBD_domain_sf"/>
</dbReference>
<dbReference type="SUPFAM" id="SSF54928">
    <property type="entry name" value="RNA-binding domain, RBD"/>
    <property type="match status" value="1"/>
</dbReference>
<evidence type="ECO:0000256" key="1">
    <source>
        <dbReference type="ARBA" id="ARBA00004123"/>
    </source>
</evidence>
<organism evidence="8 9">
    <name type="scientific">Panagrolaimus superbus</name>
    <dbReference type="NCBI Taxonomy" id="310955"/>
    <lineage>
        <taxon>Eukaryota</taxon>
        <taxon>Metazoa</taxon>
        <taxon>Ecdysozoa</taxon>
        <taxon>Nematoda</taxon>
        <taxon>Chromadorea</taxon>
        <taxon>Rhabditida</taxon>
        <taxon>Tylenchina</taxon>
        <taxon>Panagrolaimomorpha</taxon>
        <taxon>Panagrolaimoidea</taxon>
        <taxon>Panagrolaimidae</taxon>
        <taxon>Panagrolaimus</taxon>
    </lineage>
</organism>